<dbReference type="Gene3D" id="2.60.120.290">
    <property type="entry name" value="Spermadhesin, CUB domain"/>
    <property type="match status" value="1"/>
</dbReference>
<organism evidence="6 7">
    <name type="scientific">Littorina saxatilis</name>
    <dbReference type="NCBI Taxonomy" id="31220"/>
    <lineage>
        <taxon>Eukaryota</taxon>
        <taxon>Metazoa</taxon>
        <taxon>Spiralia</taxon>
        <taxon>Lophotrochozoa</taxon>
        <taxon>Mollusca</taxon>
        <taxon>Gastropoda</taxon>
        <taxon>Caenogastropoda</taxon>
        <taxon>Littorinimorpha</taxon>
        <taxon>Littorinoidea</taxon>
        <taxon>Littorinidae</taxon>
        <taxon>Littorina</taxon>
    </lineage>
</organism>
<protein>
    <recommendedName>
        <fullName evidence="5">CUB domain-containing protein</fullName>
    </recommendedName>
</protein>
<dbReference type="InterPro" id="IPR035914">
    <property type="entry name" value="Sperma_CUB_dom_sf"/>
</dbReference>
<proteinExistence type="predicted"/>
<evidence type="ECO:0000313" key="7">
    <source>
        <dbReference type="Proteomes" id="UP001374579"/>
    </source>
</evidence>
<keyword evidence="4" id="KW-0732">Signal</keyword>
<feature type="chain" id="PRO_5043030728" description="CUB domain-containing protein" evidence="4">
    <location>
        <begin position="27"/>
        <end position="106"/>
    </location>
</feature>
<sequence length="106" mass="11579">MIVLNMNTYAVTVPFAVAVLISVVAAQDTESPLPWCNVTLTEDVGTLTSPMYPSNYLPNLFCNYLIQAPEGQTIELKFSTFDVEFGDLSCQYDSVKVYDGNSPGIA</sequence>
<dbReference type="EMBL" id="JBAMIC010002012">
    <property type="protein sequence ID" value="KAK7089379.1"/>
    <property type="molecule type" value="Genomic_DNA"/>
</dbReference>
<evidence type="ECO:0000256" key="3">
    <source>
        <dbReference type="PROSITE-ProRule" id="PRU00059"/>
    </source>
</evidence>
<gene>
    <name evidence="6" type="ORF">V1264_024888</name>
</gene>
<reference evidence="6 7" key="1">
    <citation type="submission" date="2024-02" db="EMBL/GenBank/DDBJ databases">
        <title>Chromosome-scale genome assembly of the rough periwinkle Littorina saxatilis.</title>
        <authorList>
            <person name="De Jode A."/>
            <person name="Faria R."/>
            <person name="Formenti G."/>
            <person name="Sims Y."/>
            <person name="Smith T.P."/>
            <person name="Tracey A."/>
            <person name="Wood J.M.D."/>
            <person name="Zagrodzka Z.B."/>
            <person name="Johannesson K."/>
            <person name="Butlin R.K."/>
            <person name="Leder E.H."/>
        </authorList>
    </citation>
    <scope>NUCLEOTIDE SEQUENCE [LARGE SCALE GENOMIC DNA]</scope>
    <source>
        <strain evidence="6">Snail1</strain>
        <tissue evidence="6">Muscle</tissue>
    </source>
</reference>
<dbReference type="AlphaFoldDB" id="A0AAN9AMH8"/>
<name>A0AAN9AMH8_9CAEN</name>
<dbReference type="CDD" id="cd00041">
    <property type="entry name" value="CUB"/>
    <property type="match status" value="1"/>
</dbReference>
<dbReference type="PROSITE" id="PS01180">
    <property type="entry name" value="CUB"/>
    <property type="match status" value="1"/>
</dbReference>
<evidence type="ECO:0000313" key="6">
    <source>
        <dbReference type="EMBL" id="KAK7089379.1"/>
    </source>
</evidence>
<keyword evidence="7" id="KW-1185">Reference proteome</keyword>
<comment type="caution">
    <text evidence="3">Lacks conserved residue(s) required for the propagation of feature annotation.</text>
</comment>
<feature type="domain" description="CUB" evidence="5">
    <location>
        <begin position="36"/>
        <end position="106"/>
    </location>
</feature>
<keyword evidence="2" id="KW-1015">Disulfide bond</keyword>
<evidence type="ECO:0000256" key="1">
    <source>
        <dbReference type="ARBA" id="ARBA00022737"/>
    </source>
</evidence>
<evidence type="ECO:0000259" key="5">
    <source>
        <dbReference type="PROSITE" id="PS01180"/>
    </source>
</evidence>
<dbReference type="SUPFAM" id="SSF49854">
    <property type="entry name" value="Spermadhesin, CUB domain"/>
    <property type="match status" value="1"/>
</dbReference>
<keyword evidence="1" id="KW-0677">Repeat</keyword>
<evidence type="ECO:0000256" key="2">
    <source>
        <dbReference type="ARBA" id="ARBA00023157"/>
    </source>
</evidence>
<dbReference type="InterPro" id="IPR000859">
    <property type="entry name" value="CUB_dom"/>
</dbReference>
<dbReference type="Proteomes" id="UP001374579">
    <property type="component" value="Unassembled WGS sequence"/>
</dbReference>
<accession>A0AAN9AMH8</accession>
<dbReference type="PANTHER" id="PTHR24251">
    <property type="entry name" value="OVOCHYMASE-RELATED"/>
    <property type="match status" value="1"/>
</dbReference>
<dbReference type="SMART" id="SM00042">
    <property type="entry name" value="CUB"/>
    <property type="match status" value="1"/>
</dbReference>
<comment type="caution">
    <text evidence="6">The sequence shown here is derived from an EMBL/GenBank/DDBJ whole genome shotgun (WGS) entry which is preliminary data.</text>
</comment>
<dbReference type="Pfam" id="PF00431">
    <property type="entry name" value="CUB"/>
    <property type="match status" value="1"/>
</dbReference>
<feature type="signal peptide" evidence="4">
    <location>
        <begin position="1"/>
        <end position="26"/>
    </location>
</feature>
<evidence type="ECO:0000256" key="4">
    <source>
        <dbReference type="SAM" id="SignalP"/>
    </source>
</evidence>